<comment type="subcellular location">
    <subcellularLocation>
        <location evidence="1">Cell envelope</location>
    </subcellularLocation>
</comment>
<gene>
    <name evidence="5" type="ORF">SAMN05216202_1276</name>
</gene>
<dbReference type="Gene3D" id="3.40.50.2300">
    <property type="match status" value="2"/>
</dbReference>
<comment type="similarity">
    <text evidence="2">Belongs to the bacterial solute-binding protein 2 family.</text>
</comment>
<evidence type="ECO:0000256" key="1">
    <source>
        <dbReference type="ARBA" id="ARBA00004196"/>
    </source>
</evidence>
<evidence type="ECO:0000313" key="5">
    <source>
        <dbReference type="EMBL" id="SDU89843.1"/>
    </source>
</evidence>
<evidence type="ECO:0000256" key="2">
    <source>
        <dbReference type="ARBA" id="ARBA00007639"/>
    </source>
</evidence>
<dbReference type="Proteomes" id="UP000198600">
    <property type="component" value="Chromosome I"/>
</dbReference>
<keyword evidence="6" id="KW-1185">Reference proteome</keyword>
<accession>A0A1H2M9F2</accession>
<feature type="domain" description="Periplasmic binding protein" evidence="4">
    <location>
        <begin position="109"/>
        <end position="354"/>
    </location>
</feature>
<dbReference type="PANTHER" id="PTHR46847:SF1">
    <property type="entry name" value="D-ALLOSE-BINDING PERIPLASMIC PROTEIN-RELATED"/>
    <property type="match status" value="1"/>
</dbReference>
<protein>
    <submittedName>
        <fullName evidence="5">Monosaccharide ABC transporter substrate-binding protein, CUT2 family</fullName>
    </submittedName>
</protein>
<dbReference type="EMBL" id="LT629802">
    <property type="protein sequence ID" value="SDU89843.1"/>
    <property type="molecule type" value="Genomic_DNA"/>
</dbReference>
<dbReference type="GO" id="GO:0030313">
    <property type="term" value="C:cell envelope"/>
    <property type="evidence" value="ECO:0007669"/>
    <property type="project" value="UniProtKB-SubCell"/>
</dbReference>
<dbReference type="PANTHER" id="PTHR46847">
    <property type="entry name" value="D-ALLOSE-BINDING PERIPLASMIC PROTEIN-RELATED"/>
    <property type="match status" value="1"/>
</dbReference>
<dbReference type="GO" id="GO:0055085">
    <property type="term" value="P:transmembrane transport"/>
    <property type="evidence" value="ECO:0007669"/>
    <property type="project" value="UniProtKB-ARBA"/>
</dbReference>
<evidence type="ECO:0000256" key="3">
    <source>
        <dbReference type="ARBA" id="ARBA00022729"/>
    </source>
</evidence>
<dbReference type="GO" id="GO:0030246">
    <property type="term" value="F:carbohydrate binding"/>
    <property type="evidence" value="ECO:0007669"/>
    <property type="project" value="UniProtKB-ARBA"/>
</dbReference>
<dbReference type="Pfam" id="PF13407">
    <property type="entry name" value="Peripla_BP_4"/>
    <property type="match status" value="1"/>
</dbReference>
<name>A0A1H2M9F2_9PSED</name>
<evidence type="ECO:0000259" key="4">
    <source>
        <dbReference type="Pfam" id="PF13407"/>
    </source>
</evidence>
<dbReference type="InterPro" id="IPR028082">
    <property type="entry name" value="Peripla_BP_I"/>
</dbReference>
<dbReference type="InterPro" id="IPR025997">
    <property type="entry name" value="SBP_2_dom"/>
</dbReference>
<reference evidence="6" key="1">
    <citation type="submission" date="2016-10" db="EMBL/GenBank/DDBJ databases">
        <authorList>
            <person name="Varghese N."/>
            <person name="Submissions S."/>
        </authorList>
    </citation>
    <scope>NUCLEOTIDE SEQUENCE [LARGE SCALE GENOMIC DNA]</scope>
    <source>
        <strain evidence="6">LMG 2223</strain>
    </source>
</reference>
<evidence type="ECO:0000313" key="6">
    <source>
        <dbReference type="Proteomes" id="UP000198600"/>
    </source>
</evidence>
<organism evidence="5 6">
    <name type="scientific">Pseudomonas mucidolens</name>
    <dbReference type="NCBI Taxonomy" id="46679"/>
    <lineage>
        <taxon>Bacteria</taxon>
        <taxon>Pseudomonadati</taxon>
        <taxon>Pseudomonadota</taxon>
        <taxon>Gammaproteobacteria</taxon>
        <taxon>Pseudomonadales</taxon>
        <taxon>Pseudomonadaceae</taxon>
        <taxon>Pseudomonas</taxon>
    </lineage>
</organism>
<proteinExistence type="inferred from homology"/>
<keyword evidence="3" id="KW-0732">Signal</keyword>
<sequence length="382" mass="40340">MSLVGCGDCARDDQVVDAGLGRLFMAAVTAATDRDSPLKKAQPPLRPPHFFASFTQNVNDNICSKNKNKTEITAMKMLPKTLGLLALSITIGTATLARADSKTAPIRIGASFQEINNPYFVTMKNALEEAGATIGAKLIITDARHDVSKQVSDVEDMLQKGIDILLINPTDSVGVQSAVKSAHDAGVVVVAVDAQADGPLDSFVGSKNFDAGFQACEYLAKNIGNQGNIAILDGIAVVPILERVRGCKEAVAKHPDIKIVSIQNGKQERDQALTVTENMLQAQPTLKGIFSVNDNGSLGALSAIEASGMDVKLVSVDGAPEAIKAILKPGSKFIATSAQYPRDQIRLALGVALAKKWGAQVPASIPVDIALIDQAKAKDFSW</sequence>
<dbReference type="AlphaFoldDB" id="A0A1H2M9F2"/>
<dbReference type="STRING" id="46679.SAMN05216202_1276"/>
<dbReference type="SUPFAM" id="SSF53822">
    <property type="entry name" value="Periplasmic binding protein-like I"/>
    <property type="match status" value="1"/>
</dbReference>